<dbReference type="PANTHER" id="PTHR43280:SF2">
    <property type="entry name" value="HTH-TYPE TRANSCRIPTIONAL REGULATOR EXSA"/>
    <property type="match status" value="1"/>
</dbReference>
<dbReference type="SUPFAM" id="SSF51215">
    <property type="entry name" value="Regulatory protein AraC"/>
    <property type="match status" value="1"/>
</dbReference>
<dbReference type="Pfam" id="PF12833">
    <property type="entry name" value="HTH_18"/>
    <property type="match status" value="1"/>
</dbReference>
<organism evidence="5 6">
    <name type="scientific">Pedobacter lusitanus</name>
    <dbReference type="NCBI Taxonomy" id="1503925"/>
    <lineage>
        <taxon>Bacteria</taxon>
        <taxon>Pseudomonadati</taxon>
        <taxon>Bacteroidota</taxon>
        <taxon>Sphingobacteriia</taxon>
        <taxon>Sphingobacteriales</taxon>
        <taxon>Sphingobacteriaceae</taxon>
        <taxon>Pedobacter</taxon>
    </lineage>
</organism>
<dbReference type="InterPro" id="IPR009057">
    <property type="entry name" value="Homeodomain-like_sf"/>
</dbReference>
<keyword evidence="3" id="KW-0804">Transcription</keyword>
<dbReference type="AlphaFoldDB" id="A0A0D0GRT2"/>
<accession>A0A0D0GRT2</accession>
<dbReference type="InterPro" id="IPR037923">
    <property type="entry name" value="HTH-like"/>
</dbReference>
<dbReference type="SUPFAM" id="SSF46689">
    <property type="entry name" value="Homeodomain-like"/>
    <property type="match status" value="1"/>
</dbReference>
<comment type="caution">
    <text evidence="5">The sequence shown here is derived from an EMBL/GenBank/DDBJ whole genome shotgun (WGS) entry which is preliminary data.</text>
</comment>
<dbReference type="STRING" id="1503925.TH53_01055"/>
<keyword evidence="1" id="KW-0805">Transcription regulation</keyword>
<reference evidence="5 6" key="1">
    <citation type="submission" date="2015-01" db="EMBL/GenBank/DDBJ databases">
        <title>Draft genome sequence of Pedobacter sp. NL19 isolated from sludge of an effluent treatment pond in an abandoned uranium mine.</title>
        <authorList>
            <person name="Santos T."/>
            <person name="Caetano T."/>
            <person name="Covas C."/>
            <person name="Cruz A."/>
            <person name="Mendo S."/>
        </authorList>
    </citation>
    <scope>NUCLEOTIDE SEQUENCE [LARGE SCALE GENOMIC DNA]</scope>
    <source>
        <strain evidence="5 6">NL19</strain>
    </source>
</reference>
<dbReference type="GO" id="GO:0043565">
    <property type="term" value="F:sequence-specific DNA binding"/>
    <property type="evidence" value="ECO:0007669"/>
    <property type="project" value="InterPro"/>
</dbReference>
<dbReference type="PRINTS" id="PR00032">
    <property type="entry name" value="HTHARAC"/>
</dbReference>
<dbReference type="PANTHER" id="PTHR43280">
    <property type="entry name" value="ARAC-FAMILY TRANSCRIPTIONAL REGULATOR"/>
    <property type="match status" value="1"/>
</dbReference>
<dbReference type="Proteomes" id="UP000032049">
    <property type="component" value="Unassembled WGS sequence"/>
</dbReference>
<name>A0A0D0GRT2_9SPHI</name>
<evidence type="ECO:0000256" key="3">
    <source>
        <dbReference type="ARBA" id="ARBA00023163"/>
    </source>
</evidence>
<dbReference type="InterPro" id="IPR018060">
    <property type="entry name" value="HTH_AraC"/>
</dbReference>
<keyword evidence="6" id="KW-1185">Reference proteome</keyword>
<evidence type="ECO:0000313" key="5">
    <source>
        <dbReference type="EMBL" id="KIO78920.1"/>
    </source>
</evidence>
<dbReference type="RefSeq" id="WP_041877520.1">
    <property type="nucleotide sequence ID" value="NZ_CP157278.1"/>
</dbReference>
<evidence type="ECO:0000256" key="2">
    <source>
        <dbReference type="ARBA" id="ARBA00023125"/>
    </source>
</evidence>
<keyword evidence="2" id="KW-0238">DNA-binding</keyword>
<sequence>MASLNSIKRVAFPGQPEFMANFLIEDLKNIKLFKGIGVIPDNIHQHSYFAVFFTESGDGVHLIDGAEYSFREYNVHLLQPDVGHQFKSIDNLSGKVLLINLESIIEENFGLSKEIYNLFANTSLSPVLKLSPKDFHSIMTIINLMDKDEETIESSNHTMLGNSLITALLLLLKPHLVMKNNAVKNISTIFHEFNKNLHLFFQGGYSIAAYAEKLKLAERKFNQMIKKKTGMTPQQLINERKLFEATRFLLSTDLLVQEIAYKLDYADAAHFIRVFKKAKGYSPNSFRKINGYMDRHVV</sequence>
<dbReference type="Pfam" id="PF02311">
    <property type="entry name" value="AraC_binding"/>
    <property type="match status" value="1"/>
</dbReference>
<dbReference type="InterPro" id="IPR020449">
    <property type="entry name" value="Tscrpt_reg_AraC-type_HTH"/>
</dbReference>
<evidence type="ECO:0000313" key="6">
    <source>
        <dbReference type="Proteomes" id="UP000032049"/>
    </source>
</evidence>
<feature type="domain" description="HTH araC/xylS-type" evidence="4">
    <location>
        <begin position="187"/>
        <end position="289"/>
    </location>
</feature>
<protein>
    <recommendedName>
        <fullName evidence="4">HTH araC/xylS-type domain-containing protein</fullName>
    </recommendedName>
</protein>
<proteinExistence type="predicted"/>
<dbReference type="GO" id="GO:0003700">
    <property type="term" value="F:DNA-binding transcription factor activity"/>
    <property type="evidence" value="ECO:0007669"/>
    <property type="project" value="InterPro"/>
</dbReference>
<gene>
    <name evidence="5" type="ORF">TH53_01055</name>
</gene>
<dbReference type="PROSITE" id="PS01124">
    <property type="entry name" value="HTH_ARAC_FAMILY_2"/>
    <property type="match status" value="1"/>
</dbReference>
<dbReference type="EMBL" id="JXRA01000005">
    <property type="protein sequence ID" value="KIO78920.1"/>
    <property type="molecule type" value="Genomic_DNA"/>
</dbReference>
<dbReference type="SMART" id="SM00342">
    <property type="entry name" value="HTH_ARAC"/>
    <property type="match status" value="1"/>
</dbReference>
<dbReference type="Gene3D" id="1.10.10.60">
    <property type="entry name" value="Homeodomain-like"/>
    <property type="match status" value="1"/>
</dbReference>
<evidence type="ECO:0000256" key="1">
    <source>
        <dbReference type="ARBA" id="ARBA00023015"/>
    </source>
</evidence>
<evidence type="ECO:0000259" key="4">
    <source>
        <dbReference type="PROSITE" id="PS01124"/>
    </source>
</evidence>
<dbReference type="InterPro" id="IPR003313">
    <property type="entry name" value="AraC-bd"/>
</dbReference>
<dbReference type="OrthoDB" id="2585681at2"/>